<feature type="signal peptide" evidence="1">
    <location>
        <begin position="1"/>
        <end position="21"/>
    </location>
</feature>
<organism evidence="2 3">
    <name type="scientific">Chaetomidium leptoderma</name>
    <dbReference type="NCBI Taxonomy" id="669021"/>
    <lineage>
        <taxon>Eukaryota</taxon>
        <taxon>Fungi</taxon>
        <taxon>Dikarya</taxon>
        <taxon>Ascomycota</taxon>
        <taxon>Pezizomycotina</taxon>
        <taxon>Sordariomycetes</taxon>
        <taxon>Sordariomycetidae</taxon>
        <taxon>Sordariales</taxon>
        <taxon>Chaetomiaceae</taxon>
        <taxon>Chaetomidium</taxon>
    </lineage>
</organism>
<keyword evidence="3" id="KW-1185">Reference proteome</keyword>
<accession>A0AAN6VND1</accession>
<dbReference type="Proteomes" id="UP001302745">
    <property type="component" value="Unassembled WGS sequence"/>
</dbReference>
<proteinExistence type="predicted"/>
<dbReference type="AlphaFoldDB" id="A0AAN6VND1"/>
<name>A0AAN6VND1_9PEZI</name>
<evidence type="ECO:0000313" key="3">
    <source>
        <dbReference type="Proteomes" id="UP001302745"/>
    </source>
</evidence>
<evidence type="ECO:0000256" key="1">
    <source>
        <dbReference type="SAM" id="SignalP"/>
    </source>
</evidence>
<evidence type="ECO:0000313" key="2">
    <source>
        <dbReference type="EMBL" id="KAK4154787.1"/>
    </source>
</evidence>
<comment type="caution">
    <text evidence="2">The sequence shown here is derived from an EMBL/GenBank/DDBJ whole genome shotgun (WGS) entry which is preliminary data.</text>
</comment>
<keyword evidence="1" id="KW-0732">Signal</keyword>
<gene>
    <name evidence="2" type="ORF">C8A00DRAFT_42471</name>
</gene>
<reference evidence="2" key="2">
    <citation type="submission" date="2023-05" db="EMBL/GenBank/DDBJ databases">
        <authorList>
            <consortium name="Lawrence Berkeley National Laboratory"/>
            <person name="Steindorff A."/>
            <person name="Hensen N."/>
            <person name="Bonometti L."/>
            <person name="Westerberg I."/>
            <person name="Brannstrom I.O."/>
            <person name="Guillou S."/>
            <person name="Cros-Aarteil S."/>
            <person name="Calhoun S."/>
            <person name="Haridas S."/>
            <person name="Kuo A."/>
            <person name="Mondo S."/>
            <person name="Pangilinan J."/>
            <person name="Riley R."/>
            <person name="Labutti K."/>
            <person name="Andreopoulos B."/>
            <person name="Lipzen A."/>
            <person name="Chen C."/>
            <person name="Yanf M."/>
            <person name="Daum C."/>
            <person name="Ng V."/>
            <person name="Clum A."/>
            <person name="Ohm R."/>
            <person name="Martin F."/>
            <person name="Silar P."/>
            <person name="Natvig D."/>
            <person name="Lalanne C."/>
            <person name="Gautier V."/>
            <person name="Ament-Velasquez S.L."/>
            <person name="Kruys A."/>
            <person name="Hutchinson M.I."/>
            <person name="Powell A.J."/>
            <person name="Barry K."/>
            <person name="Miller A.N."/>
            <person name="Grigoriev I.V."/>
            <person name="Debuchy R."/>
            <person name="Gladieux P."/>
            <person name="Thoren M.H."/>
            <person name="Johannesson H."/>
        </authorList>
    </citation>
    <scope>NUCLEOTIDE SEQUENCE</scope>
    <source>
        <strain evidence="2">CBS 538.74</strain>
    </source>
</reference>
<sequence length="201" mass="22010">MQKGLLPTALAALLWTQFACAATLPAHDVTKDFLGRGQIHLLNSSNFNTACPDDRIGCLNGHGMLTLNDCAVFNRNDAIPSFPTNLGTAAGNCSFRDQDMPRNTDSYYGADSFAWSCGGKNIDGLDEYYYTVTGFNYPFICSGDIRCYYDIVGKAPTHHSPPMPVWQFFWGGSQMDIEAGHWRVILLWVPLAKESPGGAVA</sequence>
<protein>
    <submittedName>
        <fullName evidence="2">Uncharacterized protein</fullName>
    </submittedName>
</protein>
<reference evidence="2" key="1">
    <citation type="journal article" date="2023" name="Mol. Phylogenet. Evol.">
        <title>Genome-scale phylogeny and comparative genomics of the fungal order Sordariales.</title>
        <authorList>
            <person name="Hensen N."/>
            <person name="Bonometti L."/>
            <person name="Westerberg I."/>
            <person name="Brannstrom I.O."/>
            <person name="Guillou S."/>
            <person name="Cros-Aarteil S."/>
            <person name="Calhoun S."/>
            <person name="Haridas S."/>
            <person name="Kuo A."/>
            <person name="Mondo S."/>
            <person name="Pangilinan J."/>
            <person name="Riley R."/>
            <person name="LaButti K."/>
            <person name="Andreopoulos B."/>
            <person name="Lipzen A."/>
            <person name="Chen C."/>
            <person name="Yan M."/>
            <person name="Daum C."/>
            <person name="Ng V."/>
            <person name="Clum A."/>
            <person name="Steindorff A."/>
            <person name="Ohm R.A."/>
            <person name="Martin F."/>
            <person name="Silar P."/>
            <person name="Natvig D.O."/>
            <person name="Lalanne C."/>
            <person name="Gautier V."/>
            <person name="Ament-Velasquez S.L."/>
            <person name="Kruys A."/>
            <person name="Hutchinson M.I."/>
            <person name="Powell A.J."/>
            <person name="Barry K."/>
            <person name="Miller A.N."/>
            <person name="Grigoriev I.V."/>
            <person name="Debuchy R."/>
            <person name="Gladieux P."/>
            <person name="Hiltunen Thoren M."/>
            <person name="Johannesson H."/>
        </authorList>
    </citation>
    <scope>NUCLEOTIDE SEQUENCE</scope>
    <source>
        <strain evidence="2">CBS 538.74</strain>
    </source>
</reference>
<feature type="chain" id="PRO_5042999390" evidence="1">
    <location>
        <begin position="22"/>
        <end position="201"/>
    </location>
</feature>
<dbReference type="EMBL" id="MU856902">
    <property type="protein sequence ID" value="KAK4154787.1"/>
    <property type="molecule type" value="Genomic_DNA"/>
</dbReference>